<organism evidence="2 3">
    <name type="scientific">Baekduia soli</name>
    <dbReference type="NCBI Taxonomy" id="496014"/>
    <lineage>
        <taxon>Bacteria</taxon>
        <taxon>Bacillati</taxon>
        <taxon>Actinomycetota</taxon>
        <taxon>Thermoleophilia</taxon>
        <taxon>Solirubrobacterales</taxon>
        <taxon>Baekduiaceae</taxon>
        <taxon>Baekduia</taxon>
    </lineage>
</organism>
<name>A0A5B8UB54_9ACTN</name>
<dbReference type="PANTHER" id="PTHR37305:SF1">
    <property type="entry name" value="MEMBRANE PROTEIN"/>
    <property type="match status" value="1"/>
</dbReference>
<evidence type="ECO:0000313" key="3">
    <source>
        <dbReference type="Proteomes" id="UP000321805"/>
    </source>
</evidence>
<evidence type="ECO:0000256" key="1">
    <source>
        <dbReference type="SAM" id="Phobius"/>
    </source>
</evidence>
<proteinExistence type="predicted"/>
<sequence>MVALRTVYAWELRKLVAQRRTYLGLGAAVLVPLIFVAALALQTGQPEDVPFGRYVRQSGLAIPPVILIFGSYWLFPLITALVSGDIVAAEDHNGTLKTILTRSVGRGRIFTAKVLAAFTYALVALVAMGATAIIGGVVKSGFNPLVTLSGTTVGAGRALVLVGASLLVYALPLIAVASIAVLLSTVTRNSAAAVVGALMISLLLQLVTIIPGLGALHPYLLPTQFNAWQGFLRTPADYAPIVRAAWVCALYAVPCLGASYLVFLRRDVTGG</sequence>
<feature type="transmembrane region" description="Helical" evidence="1">
    <location>
        <begin position="21"/>
        <end position="41"/>
    </location>
</feature>
<keyword evidence="1" id="KW-1133">Transmembrane helix</keyword>
<keyword evidence="3" id="KW-1185">Reference proteome</keyword>
<dbReference type="Pfam" id="PF12730">
    <property type="entry name" value="ABC2_membrane_4"/>
    <property type="match status" value="1"/>
</dbReference>
<feature type="transmembrane region" description="Helical" evidence="1">
    <location>
        <begin position="61"/>
        <end position="89"/>
    </location>
</feature>
<dbReference type="PANTHER" id="PTHR37305">
    <property type="entry name" value="INTEGRAL MEMBRANE PROTEIN-RELATED"/>
    <property type="match status" value="1"/>
</dbReference>
<feature type="transmembrane region" description="Helical" evidence="1">
    <location>
        <begin position="241"/>
        <end position="263"/>
    </location>
</feature>
<dbReference type="Proteomes" id="UP000321805">
    <property type="component" value="Chromosome"/>
</dbReference>
<feature type="transmembrane region" description="Helical" evidence="1">
    <location>
        <begin position="110"/>
        <end position="138"/>
    </location>
</feature>
<keyword evidence="1" id="KW-0812">Transmembrane</keyword>
<dbReference type="EMBL" id="CP042430">
    <property type="protein sequence ID" value="QEC50386.1"/>
    <property type="molecule type" value="Genomic_DNA"/>
</dbReference>
<dbReference type="AlphaFoldDB" id="A0A5B8UB54"/>
<dbReference type="KEGG" id="bsol:FSW04_24230"/>
<feature type="transmembrane region" description="Helical" evidence="1">
    <location>
        <begin position="158"/>
        <end position="183"/>
    </location>
</feature>
<keyword evidence="1" id="KW-0472">Membrane</keyword>
<dbReference type="RefSeq" id="WP_146922961.1">
    <property type="nucleotide sequence ID" value="NZ_CP042430.1"/>
</dbReference>
<accession>A0A5B8UB54</accession>
<dbReference type="OrthoDB" id="5242366at2"/>
<evidence type="ECO:0000313" key="2">
    <source>
        <dbReference type="EMBL" id="QEC50386.1"/>
    </source>
</evidence>
<reference evidence="2 3" key="1">
    <citation type="journal article" date="2018" name="J. Microbiol.">
        <title>Baekduia soli gen. nov., sp. nov., a novel bacterium isolated from the soil of Baekdu Mountain and proposal of a novel family name, Baekduiaceae fam. nov.</title>
        <authorList>
            <person name="An D.S."/>
            <person name="Siddiqi M.Z."/>
            <person name="Kim K.H."/>
            <person name="Yu H.S."/>
            <person name="Im W.T."/>
        </authorList>
    </citation>
    <scope>NUCLEOTIDE SEQUENCE [LARGE SCALE GENOMIC DNA]</scope>
    <source>
        <strain evidence="2 3">BR7-21</strain>
    </source>
</reference>
<feature type="transmembrane region" description="Helical" evidence="1">
    <location>
        <begin position="195"/>
        <end position="221"/>
    </location>
</feature>
<gene>
    <name evidence="2" type="ORF">FSW04_24230</name>
</gene>
<protein>
    <submittedName>
        <fullName evidence="2">ABC transporter permease</fullName>
    </submittedName>
</protein>